<dbReference type="PANTHER" id="PTHR37844:SF1">
    <property type="entry name" value="CALCINEURIN-LIKE PHOSPHOESTERASE DOMAIN-CONTAINING PROTEIN"/>
    <property type="match status" value="1"/>
</dbReference>
<name>A0A9D2H1N5_9BACE</name>
<accession>A0A9D2H1N5</accession>
<dbReference type="AlphaFoldDB" id="A0A9D2H1N5"/>
<dbReference type="Gene3D" id="3.60.21.10">
    <property type="match status" value="1"/>
</dbReference>
<evidence type="ECO:0000313" key="2">
    <source>
        <dbReference type="EMBL" id="HIZ92725.1"/>
    </source>
</evidence>
<reference evidence="2" key="2">
    <citation type="submission" date="2021-04" db="EMBL/GenBank/DDBJ databases">
        <authorList>
            <person name="Gilroy R."/>
        </authorList>
    </citation>
    <scope>NUCLEOTIDE SEQUENCE</scope>
    <source>
        <strain evidence="2">CHK118-2852</strain>
    </source>
</reference>
<reference evidence="2" key="1">
    <citation type="journal article" date="2021" name="PeerJ">
        <title>Extensive microbial diversity within the chicken gut microbiome revealed by metagenomics and culture.</title>
        <authorList>
            <person name="Gilroy R."/>
            <person name="Ravi A."/>
            <person name="Getino M."/>
            <person name="Pursley I."/>
            <person name="Horton D.L."/>
            <person name="Alikhan N.F."/>
            <person name="Baker D."/>
            <person name="Gharbi K."/>
            <person name="Hall N."/>
            <person name="Watson M."/>
            <person name="Adriaenssens E.M."/>
            <person name="Foster-Nyarko E."/>
            <person name="Jarju S."/>
            <person name="Secka A."/>
            <person name="Antonio M."/>
            <person name="Oren A."/>
            <person name="Chaudhuri R.R."/>
            <person name="La Ragione R."/>
            <person name="Hildebrand F."/>
            <person name="Pallen M.J."/>
        </authorList>
    </citation>
    <scope>NUCLEOTIDE SEQUENCE</scope>
    <source>
        <strain evidence="2">CHK118-2852</strain>
    </source>
</reference>
<dbReference type="Proteomes" id="UP000824108">
    <property type="component" value="Unassembled WGS sequence"/>
</dbReference>
<feature type="domain" description="Calcineurin-like phosphoesterase" evidence="1">
    <location>
        <begin position="1"/>
        <end position="218"/>
    </location>
</feature>
<protein>
    <submittedName>
        <fullName evidence="2">Metallophosphoesterase</fullName>
    </submittedName>
</protein>
<evidence type="ECO:0000313" key="3">
    <source>
        <dbReference type="Proteomes" id="UP000824108"/>
    </source>
</evidence>
<evidence type="ECO:0000259" key="1">
    <source>
        <dbReference type="Pfam" id="PF00149"/>
    </source>
</evidence>
<comment type="caution">
    <text evidence="2">The sequence shown here is derived from an EMBL/GenBank/DDBJ whole genome shotgun (WGS) entry which is preliminary data.</text>
</comment>
<sequence>MKIQYMSDLHLEFQENSRYLKHNELPVTGDVLVLAGDIFYLRDKVAPLTKFWKWASESYRQVLIVPGNHEYYNYSDVMERGLQWRWMFRENVGYYQNQVVHIDDTDFVLSTLWSRVNPNDEYFVWKGMNDFRQIKFDGKLLQVEEFNWMHETCIDFIRKSIKESTAPHIVVVTHHLPTLQVVAQHHRDSVLNSAFASEYGELIADSRIDAWIYGHSHTNIGTVIGGTRIICNQMGYVFEDEHLMNGFDPSKFIEI</sequence>
<dbReference type="PANTHER" id="PTHR37844">
    <property type="entry name" value="SER/THR PROTEIN PHOSPHATASE SUPERFAMILY (AFU_ORTHOLOGUE AFUA_1G14840)"/>
    <property type="match status" value="1"/>
</dbReference>
<dbReference type="Pfam" id="PF00149">
    <property type="entry name" value="Metallophos"/>
    <property type="match status" value="1"/>
</dbReference>
<dbReference type="EMBL" id="DXAV01000093">
    <property type="protein sequence ID" value="HIZ92725.1"/>
    <property type="molecule type" value="Genomic_DNA"/>
</dbReference>
<organism evidence="2 3">
    <name type="scientific">Candidatus Bacteroides merdavium</name>
    <dbReference type="NCBI Taxonomy" id="2838472"/>
    <lineage>
        <taxon>Bacteria</taxon>
        <taxon>Pseudomonadati</taxon>
        <taxon>Bacteroidota</taxon>
        <taxon>Bacteroidia</taxon>
        <taxon>Bacteroidales</taxon>
        <taxon>Bacteroidaceae</taxon>
        <taxon>Bacteroides</taxon>
    </lineage>
</organism>
<proteinExistence type="predicted"/>
<dbReference type="GO" id="GO:0016787">
    <property type="term" value="F:hydrolase activity"/>
    <property type="evidence" value="ECO:0007669"/>
    <property type="project" value="InterPro"/>
</dbReference>
<dbReference type="InterPro" id="IPR004843">
    <property type="entry name" value="Calcineurin-like_PHP"/>
</dbReference>
<gene>
    <name evidence="2" type="ORF">H9807_11525</name>
</gene>
<dbReference type="InterPro" id="IPR029052">
    <property type="entry name" value="Metallo-depent_PP-like"/>
</dbReference>
<dbReference type="SUPFAM" id="SSF56300">
    <property type="entry name" value="Metallo-dependent phosphatases"/>
    <property type="match status" value="1"/>
</dbReference>